<dbReference type="InterPro" id="IPR001202">
    <property type="entry name" value="WW_dom"/>
</dbReference>
<feature type="region of interest" description="Disordered" evidence="1">
    <location>
        <begin position="109"/>
        <end position="164"/>
    </location>
</feature>
<accession>A0A9W7L356</accession>
<proteinExistence type="predicted"/>
<dbReference type="InterPro" id="IPR035892">
    <property type="entry name" value="C2_domain_sf"/>
</dbReference>
<feature type="domain" description="C2" evidence="2">
    <location>
        <begin position="766"/>
        <end position="891"/>
    </location>
</feature>
<reference evidence="4" key="1">
    <citation type="journal article" date="2023" name="Commun. Biol.">
        <title>Genome analysis of Parmales, the sister group of diatoms, reveals the evolutionary specialization of diatoms from phago-mixotrophs to photoautotrophs.</title>
        <authorList>
            <person name="Ban H."/>
            <person name="Sato S."/>
            <person name="Yoshikawa S."/>
            <person name="Yamada K."/>
            <person name="Nakamura Y."/>
            <person name="Ichinomiya M."/>
            <person name="Sato N."/>
            <person name="Blanc-Mathieu R."/>
            <person name="Endo H."/>
            <person name="Kuwata A."/>
            <person name="Ogata H."/>
        </authorList>
    </citation>
    <scope>NUCLEOTIDE SEQUENCE [LARGE SCALE GENOMIC DNA]</scope>
</reference>
<name>A0A9W7L356_9STRA</name>
<evidence type="ECO:0000259" key="2">
    <source>
        <dbReference type="PROSITE" id="PS50004"/>
    </source>
</evidence>
<feature type="region of interest" description="Disordered" evidence="1">
    <location>
        <begin position="446"/>
        <end position="472"/>
    </location>
</feature>
<dbReference type="PROSITE" id="PS01159">
    <property type="entry name" value="WW_DOMAIN_1"/>
    <property type="match status" value="1"/>
</dbReference>
<dbReference type="SMART" id="SM00239">
    <property type="entry name" value="C2"/>
    <property type="match status" value="1"/>
</dbReference>
<dbReference type="PROSITE" id="PS50004">
    <property type="entry name" value="C2"/>
    <property type="match status" value="1"/>
</dbReference>
<feature type="compositionally biased region" description="Basic and acidic residues" evidence="1">
    <location>
        <begin position="307"/>
        <end position="324"/>
    </location>
</feature>
<dbReference type="EMBL" id="BRYA01000646">
    <property type="protein sequence ID" value="GMI27637.1"/>
    <property type="molecule type" value="Genomic_DNA"/>
</dbReference>
<feature type="compositionally biased region" description="Pro residues" evidence="1">
    <location>
        <begin position="187"/>
        <end position="213"/>
    </location>
</feature>
<evidence type="ECO:0000256" key="1">
    <source>
        <dbReference type="SAM" id="MobiDB-lite"/>
    </source>
</evidence>
<feature type="region of interest" description="Disordered" evidence="1">
    <location>
        <begin position="378"/>
        <end position="406"/>
    </location>
</feature>
<evidence type="ECO:0000313" key="4">
    <source>
        <dbReference type="Proteomes" id="UP001165065"/>
    </source>
</evidence>
<feature type="compositionally biased region" description="Basic and acidic residues" evidence="1">
    <location>
        <begin position="343"/>
        <end position="357"/>
    </location>
</feature>
<dbReference type="Proteomes" id="UP001165065">
    <property type="component" value="Unassembled WGS sequence"/>
</dbReference>
<feature type="region of interest" description="Disordered" evidence="1">
    <location>
        <begin position="183"/>
        <end position="219"/>
    </location>
</feature>
<feature type="region of interest" description="Disordered" evidence="1">
    <location>
        <begin position="545"/>
        <end position="576"/>
    </location>
</feature>
<dbReference type="AlphaFoldDB" id="A0A9W7L356"/>
<organism evidence="3 4">
    <name type="scientific">Triparma columacea</name>
    <dbReference type="NCBI Taxonomy" id="722753"/>
    <lineage>
        <taxon>Eukaryota</taxon>
        <taxon>Sar</taxon>
        <taxon>Stramenopiles</taxon>
        <taxon>Ochrophyta</taxon>
        <taxon>Bolidophyceae</taxon>
        <taxon>Parmales</taxon>
        <taxon>Triparmaceae</taxon>
        <taxon>Triparma</taxon>
    </lineage>
</organism>
<dbReference type="InterPro" id="IPR000008">
    <property type="entry name" value="C2_dom"/>
</dbReference>
<dbReference type="Gene3D" id="2.60.40.150">
    <property type="entry name" value="C2 domain"/>
    <property type="match status" value="1"/>
</dbReference>
<protein>
    <recommendedName>
        <fullName evidence="2">C2 domain-containing protein</fullName>
    </recommendedName>
</protein>
<gene>
    <name evidence="3" type="ORF">TrCOL_g10923</name>
</gene>
<feature type="compositionally biased region" description="Polar residues" evidence="1">
    <location>
        <begin position="153"/>
        <end position="164"/>
    </location>
</feature>
<evidence type="ECO:0000313" key="3">
    <source>
        <dbReference type="EMBL" id="GMI27637.1"/>
    </source>
</evidence>
<dbReference type="SUPFAM" id="SSF49562">
    <property type="entry name" value="C2 domain (Calcium/lipid-binding domain, CaLB)"/>
    <property type="match status" value="1"/>
</dbReference>
<dbReference type="CDD" id="cd00201">
    <property type="entry name" value="WW"/>
    <property type="match status" value="1"/>
</dbReference>
<dbReference type="CDD" id="cd00030">
    <property type="entry name" value="C2"/>
    <property type="match status" value="1"/>
</dbReference>
<feature type="region of interest" description="Disordered" evidence="1">
    <location>
        <begin position="285"/>
        <end position="363"/>
    </location>
</feature>
<keyword evidence="4" id="KW-1185">Reference proteome</keyword>
<dbReference type="OrthoDB" id="207424at2759"/>
<sequence length="914" mass="101763">MAKALVIVAFDDFLMSNSASSSAQGVTLVEIRKALVNHRVALTSSIPNNAAFQRLTDAIYSVYSGTRDTVGMEESLVYLERIRQGGGGMVDDAKFLRRLGDRIRLGKEEPNVRCGDDDEDVGGGSDVGMESDSMDGAGGGGRFTPDSLDKENSSANQAPSSAGHISTAVKVPALDEVQVHLDARNVPGPPPMLSPGSPDPRSSPPPPSPPPHQPRTSTAFECLGRSWEQYETEEGWTYYLRDDGWSQWEDPREFGDMIEEGEGGGNEMVEDEMKTAAGAEVATKCEGPDMPAVHPPTPGVPKGRPRRKDEGLTFALRTDDKEGDVAAAPNPNPPPAPTPATQRPDKLNYFKPNDNKQGRIVKGVGKGGYGVVVEAARASTAESTKSSVLRAGSGSAVSKQEVKSSAAAKVLTTPIPELEEMLLKCETAEDRRKKEWTDKAKRRLREYRKKQGGAGGEEEGVKQEEKEEREKRVEEVVEKMKGIRMRVNIGGSRKVGVPRRLKNVQTAGINNVVKKKGNSAREERAIRESVEKAKLRIREVRREMEWKERDEKEREEGKRAEEDRKRRERIERNRRERERRQVEERERWERNERKEELRSNQEWRKGEFGGGRKTELEGLNAAMGERLREHFKDDARDRRDQGDWYTQYVEMEEAGEAAPSPEIVYDIIPDGVKRQDVGGGRGMYGNCVVGEEEAKEKMSEMLDFVDIYEPPVKDLPDPEIQFVKMQLDRWGEKQREVKKVMDRVGKMQEELERGVAGTTKGEIARRKADIQPSTPLVVEGGGEEDSGHVKFTILKGNGLPTLLGETKAYCTIKYELNGRVLGEEKRTQVKRGTDVIWNELFSFFAQDDEEGTGAFVISLWSKNVFVSDDFIGSFELRREEIKGGKSVVKEVKGKEGATQGLCTIIGGGVLDDLL</sequence>
<feature type="compositionally biased region" description="Basic and acidic residues" evidence="1">
    <location>
        <begin position="459"/>
        <end position="472"/>
    </location>
</feature>
<dbReference type="Pfam" id="PF00168">
    <property type="entry name" value="C2"/>
    <property type="match status" value="1"/>
</dbReference>
<comment type="caution">
    <text evidence="3">The sequence shown here is derived from an EMBL/GenBank/DDBJ whole genome shotgun (WGS) entry which is preliminary data.</text>
</comment>